<accession>A0AC58SFC4</accession>
<organism evidence="1 2">
    <name type="scientific">Nicotiana tabacum</name>
    <name type="common">Common tobacco</name>
    <dbReference type="NCBI Taxonomy" id="4097"/>
    <lineage>
        <taxon>Eukaryota</taxon>
        <taxon>Viridiplantae</taxon>
        <taxon>Streptophyta</taxon>
        <taxon>Embryophyta</taxon>
        <taxon>Tracheophyta</taxon>
        <taxon>Spermatophyta</taxon>
        <taxon>Magnoliopsida</taxon>
        <taxon>eudicotyledons</taxon>
        <taxon>Gunneridae</taxon>
        <taxon>Pentapetalae</taxon>
        <taxon>asterids</taxon>
        <taxon>lamiids</taxon>
        <taxon>Solanales</taxon>
        <taxon>Solanaceae</taxon>
        <taxon>Nicotianoideae</taxon>
        <taxon>Nicotianeae</taxon>
        <taxon>Nicotiana</taxon>
    </lineage>
</organism>
<proteinExistence type="predicted"/>
<gene>
    <name evidence="2" type="primary">LOC142167392</name>
</gene>
<evidence type="ECO:0000313" key="2">
    <source>
        <dbReference type="RefSeq" id="XP_075083659.1"/>
    </source>
</evidence>
<dbReference type="RefSeq" id="XP_075083659.1">
    <property type="nucleotide sequence ID" value="XM_075227558.1"/>
</dbReference>
<reference evidence="2" key="2">
    <citation type="submission" date="2025-08" db="UniProtKB">
        <authorList>
            <consortium name="RefSeq"/>
        </authorList>
    </citation>
    <scope>IDENTIFICATION</scope>
    <source>
        <tissue evidence="2">Leaf</tissue>
    </source>
</reference>
<sequence length="122" mass="14131">MGDYNTIRSGEDRPIGNLVQEMEIRDFNNFIADTGLVEMKTSGRSFTWTNGHTYSKIDRVLVNAEWMLTMPHLEVWVMNPSCFDHSPLRITLEDVEDKAPKPFKFLNHLAEHKDFMTPVSKT</sequence>
<reference evidence="1" key="1">
    <citation type="journal article" date="2014" name="Nat. Commun.">
        <title>The tobacco genome sequence and its comparison with those of tomato and potato.</title>
        <authorList>
            <person name="Sierro N."/>
            <person name="Battey J.N."/>
            <person name="Ouadi S."/>
            <person name="Bakaher N."/>
            <person name="Bovet L."/>
            <person name="Willig A."/>
            <person name="Goepfert S."/>
            <person name="Peitsch M.C."/>
            <person name="Ivanov N.V."/>
        </authorList>
    </citation>
    <scope>NUCLEOTIDE SEQUENCE [LARGE SCALE GENOMIC DNA]</scope>
</reference>
<protein>
    <submittedName>
        <fullName evidence="2">Uncharacterized protein LOC142167392</fullName>
    </submittedName>
</protein>
<evidence type="ECO:0000313" key="1">
    <source>
        <dbReference type="Proteomes" id="UP000790787"/>
    </source>
</evidence>
<dbReference type="Proteomes" id="UP000790787">
    <property type="component" value="Chromosome 12"/>
</dbReference>
<name>A0AC58SFC4_TOBAC</name>
<keyword evidence="1" id="KW-1185">Reference proteome</keyword>